<protein>
    <submittedName>
        <fullName evidence="2">Enoyl-CoA hydratase/isomerase family protein</fullName>
    </submittedName>
</protein>
<dbReference type="Pfam" id="PF00378">
    <property type="entry name" value="ECH_1"/>
    <property type="match status" value="1"/>
</dbReference>
<dbReference type="InterPro" id="IPR001753">
    <property type="entry name" value="Enoyl-CoA_hydra/iso"/>
</dbReference>
<dbReference type="AlphaFoldDB" id="A0A5C4QBF9"/>
<dbReference type="OrthoDB" id="6006525at2"/>
<feature type="compositionally biased region" description="Basic and acidic residues" evidence="1">
    <location>
        <begin position="7"/>
        <end position="19"/>
    </location>
</feature>
<dbReference type="SUPFAM" id="SSF52096">
    <property type="entry name" value="ClpP/crotonase"/>
    <property type="match status" value="1"/>
</dbReference>
<dbReference type="InterPro" id="IPR053545">
    <property type="entry name" value="Enoyl-CoA_hydratase-like"/>
</dbReference>
<dbReference type="GO" id="GO:0016853">
    <property type="term" value="F:isomerase activity"/>
    <property type="evidence" value="ECO:0007669"/>
    <property type="project" value="UniProtKB-KW"/>
</dbReference>
<dbReference type="EMBL" id="VDFY01000257">
    <property type="protein sequence ID" value="TNH22692.1"/>
    <property type="molecule type" value="Genomic_DNA"/>
</dbReference>
<organism evidence="2 3">
    <name type="scientific">Micromonospora orduensis</name>
    <dbReference type="NCBI Taxonomy" id="1420891"/>
    <lineage>
        <taxon>Bacteria</taxon>
        <taxon>Bacillati</taxon>
        <taxon>Actinomycetota</taxon>
        <taxon>Actinomycetes</taxon>
        <taxon>Micromonosporales</taxon>
        <taxon>Micromonosporaceae</taxon>
        <taxon>Micromonospora</taxon>
    </lineage>
</organism>
<dbReference type="Proteomes" id="UP000306145">
    <property type="component" value="Unassembled WGS sequence"/>
</dbReference>
<dbReference type="GO" id="GO:0006635">
    <property type="term" value="P:fatty acid beta-oxidation"/>
    <property type="evidence" value="ECO:0007669"/>
    <property type="project" value="TreeGrafter"/>
</dbReference>
<evidence type="ECO:0000313" key="3">
    <source>
        <dbReference type="Proteomes" id="UP000306145"/>
    </source>
</evidence>
<feature type="region of interest" description="Disordered" evidence="1">
    <location>
        <begin position="1"/>
        <end position="22"/>
    </location>
</feature>
<dbReference type="CDD" id="cd06558">
    <property type="entry name" value="crotonase-like"/>
    <property type="match status" value="1"/>
</dbReference>
<reference evidence="2 3" key="1">
    <citation type="submission" date="2019-06" db="EMBL/GenBank/DDBJ databases">
        <title>Micromonospora ordensis sp. nov., isolated from deep marine sediment.</title>
        <authorList>
            <person name="Veyisoglu A."/>
            <person name="Carro L."/>
            <person name="Klenk H.-P."/>
            <person name="Sahin N."/>
        </authorList>
    </citation>
    <scope>NUCLEOTIDE SEQUENCE [LARGE SCALE GENOMIC DNA]</scope>
    <source>
        <strain evidence="2 3">S2509</strain>
    </source>
</reference>
<sequence>MSATVHKAADEPTGRRSGEDIVPEIRVTVASGQPATTELIAALTAACAEIETSGAQVALVLRIVGAPAHLADSPSWSNIRSVNRWERLLRRIERLGVPVLAVADGVCTGPAAEALLVADHRVVAADFVFQLDGDDAAAWPSMAIHRLGQQLGVAAARPMVLFRTAVHAREAVAVGLVDEVAEDLAAAERAVLDGWYKSALTDVGIRRALLLESAWVSPEVALGAHLAACDRTLRRAAGDDPAGSPSRPVPRRAADPESISPQ</sequence>
<dbReference type="NCBIfam" id="NF042431">
    <property type="entry name" value="EnCoAhydt_DpgB"/>
    <property type="match status" value="1"/>
</dbReference>
<keyword evidence="3" id="KW-1185">Reference proteome</keyword>
<dbReference type="PANTHER" id="PTHR11941:SF54">
    <property type="entry name" value="ENOYL-COA HYDRATASE, MITOCHONDRIAL"/>
    <property type="match status" value="1"/>
</dbReference>
<dbReference type="Gene3D" id="3.90.226.10">
    <property type="entry name" value="2-enoyl-CoA Hydratase, Chain A, domain 1"/>
    <property type="match status" value="1"/>
</dbReference>
<keyword evidence="2" id="KW-0413">Isomerase</keyword>
<evidence type="ECO:0000313" key="2">
    <source>
        <dbReference type="EMBL" id="TNH22692.1"/>
    </source>
</evidence>
<name>A0A5C4QBF9_9ACTN</name>
<evidence type="ECO:0000256" key="1">
    <source>
        <dbReference type="SAM" id="MobiDB-lite"/>
    </source>
</evidence>
<gene>
    <name evidence="2" type="ORF">FHG89_28530</name>
</gene>
<comment type="caution">
    <text evidence="2">The sequence shown here is derived from an EMBL/GenBank/DDBJ whole genome shotgun (WGS) entry which is preliminary data.</text>
</comment>
<feature type="region of interest" description="Disordered" evidence="1">
    <location>
        <begin position="236"/>
        <end position="262"/>
    </location>
</feature>
<proteinExistence type="predicted"/>
<dbReference type="InterPro" id="IPR029045">
    <property type="entry name" value="ClpP/crotonase-like_dom_sf"/>
</dbReference>
<accession>A0A5C4QBF9</accession>
<dbReference type="PANTHER" id="PTHR11941">
    <property type="entry name" value="ENOYL-COA HYDRATASE-RELATED"/>
    <property type="match status" value="1"/>
</dbReference>